<proteinExistence type="predicted"/>
<sequence length="71" mass="7823">NEEGRKNKASTRSLPMVEGEGDKQQSGSFKTVLMNSFGRDEGRDKVTEELKEVLNVEVDAWCFGEGAGTEL</sequence>
<feature type="non-terminal residue" evidence="2">
    <location>
        <position position="1"/>
    </location>
</feature>
<name>A0A392TFA0_9FABA</name>
<evidence type="ECO:0000313" key="3">
    <source>
        <dbReference type="Proteomes" id="UP000265520"/>
    </source>
</evidence>
<comment type="caution">
    <text evidence="2">The sequence shown here is derived from an EMBL/GenBank/DDBJ whole genome shotgun (WGS) entry which is preliminary data.</text>
</comment>
<evidence type="ECO:0000256" key="1">
    <source>
        <dbReference type="SAM" id="MobiDB-lite"/>
    </source>
</evidence>
<feature type="region of interest" description="Disordered" evidence="1">
    <location>
        <begin position="1"/>
        <end position="27"/>
    </location>
</feature>
<protein>
    <submittedName>
        <fullName evidence="2">Uncharacterized protein</fullName>
    </submittedName>
</protein>
<keyword evidence="3" id="KW-1185">Reference proteome</keyword>
<dbReference type="EMBL" id="LXQA010568183">
    <property type="protein sequence ID" value="MCI59678.1"/>
    <property type="molecule type" value="Genomic_DNA"/>
</dbReference>
<reference evidence="2 3" key="1">
    <citation type="journal article" date="2018" name="Front. Plant Sci.">
        <title>Red Clover (Trifolium pratense) and Zigzag Clover (T. medium) - A Picture of Genomic Similarities and Differences.</title>
        <authorList>
            <person name="Dluhosova J."/>
            <person name="Istvanek J."/>
            <person name="Nedelnik J."/>
            <person name="Repkova J."/>
        </authorList>
    </citation>
    <scope>NUCLEOTIDE SEQUENCE [LARGE SCALE GENOMIC DNA]</scope>
    <source>
        <strain evidence="3">cv. 10/8</strain>
        <tissue evidence="2">Leaf</tissue>
    </source>
</reference>
<dbReference type="Proteomes" id="UP000265520">
    <property type="component" value="Unassembled WGS sequence"/>
</dbReference>
<dbReference type="AlphaFoldDB" id="A0A392TFA0"/>
<accession>A0A392TFA0</accession>
<evidence type="ECO:0000313" key="2">
    <source>
        <dbReference type="EMBL" id="MCI59678.1"/>
    </source>
</evidence>
<organism evidence="2 3">
    <name type="scientific">Trifolium medium</name>
    <dbReference type="NCBI Taxonomy" id="97028"/>
    <lineage>
        <taxon>Eukaryota</taxon>
        <taxon>Viridiplantae</taxon>
        <taxon>Streptophyta</taxon>
        <taxon>Embryophyta</taxon>
        <taxon>Tracheophyta</taxon>
        <taxon>Spermatophyta</taxon>
        <taxon>Magnoliopsida</taxon>
        <taxon>eudicotyledons</taxon>
        <taxon>Gunneridae</taxon>
        <taxon>Pentapetalae</taxon>
        <taxon>rosids</taxon>
        <taxon>fabids</taxon>
        <taxon>Fabales</taxon>
        <taxon>Fabaceae</taxon>
        <taxon>Papilionoideae</taxon>
        <taxon>50 kb inversion clade</taxon>
        <taxon>NPAAA clade</taxon>
        <taxon>Hologalegina</taxon>
        <taxon>IRL clade</taxon>
        <taxon>Trifolieae</taxon>
        <taxon>Trifolium</taxon>
    </lineage>
</organism>
<feature type="non-terminal residue" evidence="2">
    <location>
        <position position="71"/>
    </location>
</feature>